<dbReference type="GO" id="GO:0016757">
    <property type="term" value="F:glycosyltransferase activity"/>
    <property type="evidence" value="ECO:0007669"/>
    <property type="project" value="UniProtKB-KW"/>
</dbReference>
<evidence type="ECO:0000256" key="2">
    <source>
        <dbReference type="ARBA" id="ARBA00022679"/>
    </source>
</evidence>
<dbReference type="Proteomes" id="UP000479639">
    <property type="component" value="Unassembled WGS sequence"/>
</dbReference>
<dbReference type="PANTHER" id="PTHR22916:SF51">
    <property type="entry name" value="GLYCOSYLTRANSFERASE EPSH-RELATED"/>
    <property type="match status" value="1"/>
</dbReference>
<sequence length="342" mass="39009">MDATTNKPCVSVLMPSLNVGKYIRQSLESVINQTLEDIEVICIDAGSTDGTLEIIQELASQYPNVSVLASPVKSYGAQMNLGLAAAQGEYIGIVETDDYIDSDAFEKLYRLAADNGCDIAKANRYSLCEASDEYVEVLRGLPYNRVFKPVPDLPNIFNPAPCIWTAIYKRDFLIDNRIDFLESPGASFQDTGFVYKTYLAAEKMILTHDAFLHYRIDNENSSVKSSQKVFCVMDEFASIDRFLAERPEVRTQIWDKYCELRFRTYQWNATRLEKPEYDQFMRAFAEELLSFDAPLQFSDKCLSEQQRQLYRELLPPIEKAGSDQSLLGKIKTRLTARLFSNR</sequence>
<dbReference type="PANTHER" id="PTHR22916">
    <property type="entry name" value="GLYCOSYLTRANSFERASE"/>
    <property type="match status" value="1"/>
</dbReference>
<proteinExistence type="predicted"/>
<comment type="caution">
    <text evidence="4">The sequence shown here is derived from an EMBL/GenBank/DDBJ whole genome shotgun (WGS) entry which is preliminary data.</text>
</comment>
<protein>
    <submittedName>
        <fullName evidence="4">Glycosyltransferase family 2 protein</fullName>
    </submittedName>
</protein>
<keyword evidence="2 4" id="KW-0808">Transferase</keyword>
<evidence type="ECO:0000313" key="4">
    <source>
        <dbReference type="EMBL" id="KAB1636022.1"/>
    </source>
</evidence>
<dbReference type="AlphaFoldDB" id="A0A7C8BTG6"/>
<reference evidence="4 5" key="1">
    <citation type="submission" date="2019-09" db="EMBL/GenBank/DDBJ databases">
        <title>Whole genome shotgun sequencing (WGS) of Ellagibacter isourolithinifaciens DSM 104140(T) and Adlercreutzia muris DSM 29508(T).</title>
        <authorList>
            <person name="Stoll D.A."/>
            <person name="Danylec N."/>
            <person name="Huch M."/>
        </authorList>
    </citation>
    <scope>NUCLEOTIDE SEQUENCE [LARGE SCALE GENOMIC DNA]</scope>
    <source>
        <strain evidence="4 5">DSM 29508</strain>
    </source>
</reference>
<name>A0A7C8BTG6_9ACTN</name>
<dbReference type="Pfam" id="PF00535">
    <property type="entry name" value="Glycos_transf_2"/>
    <property type="match status" value="1"/>
</dbReference>
<evidence type="ECO:0000256" key="1">
    <source>
        <dbReference type="ARBA" id="ARBA00022676"/>
    </source>
</evidence>
<gene>
    <name evidence="4" type="ORF">F8D48_11365</name>
</gene>
<dbReference type="SUPFAM" id="SSF53448">
    <property type="entry name" value="Nucleotide-diphospho-sugar transferases"/>
    <property type="match status" value="1"/>
</dbReference>
<organism evidence="4 5">
    <name type="scientific">Adlercreutzia muris</name>
    <dbReference type="NCBI Taxonomy" id="1796610"/>
    <lineage>
        <taxon>Bacteria</taxon>
        <taxon>Bacillati</taxon>
        <taxon>Actinomycetota</taxon>
        <taxon>Coriobacteriia</taxon>
        <taxon>Eggerthellales</taxon>
        <taxon>Eggerthellaceae</taxon>
        <taxon>Adlercreutzia</taxon>
    </lineage>
</organism>
<keyword evidence="5" id="KW-1185">Reference proteome</keyword>
<dbReference type="InterPro" id="IPR001173">
    <property type="entry name" value="Glyco_trans_2-like"/>
</dbReference>
<dbReference type="InterPro" id="IPR029044">
    <property type="entry name" value="Nucleotide-diphossugar_trans"/>
</dbReference>
<dbReference type="RefSeq" id="WP_170272816.1">
    <property type="nucleotide sequence ID" value="NZ_JANJZI010000027.1"/>
</dbReference>
<evidence type="ECO:0000259" key="3">
    <source>
        <dbReference type="Pfam" id="PF00535"/>
    </source>
</evidence>
<dbReference type="Gene3D" id="3.90.550.10">
    <property type="entry name" value="Spore Coat Polysaccharide Biosynthesis Protein SpsA, Chain A"/>
    <property type="match status" value="1"/>
</dbReference>
<feature type="domain" description="Glycosyltransferase 2-like" evidence="3">
    <location>
        <begin position="11"/>
        <end position="149"/>
    </location>
</feature>
<accession>A0A7C8BTG6</accession>
<dbReference type="EMBL" id="WAJS01000070">
    <property type="protein sequence ID" value="KAB1636022.1"/>
    <property type="molecule type" value="Genomic_DNA"/>
</dbReference>
<keyword evidence="1" id="KW-0328">Glycosyltransferase</keyword>
<evidence type="ECO:0000313" key="5">
    <source>
        <dbReference type="Proteomes" id="UP000479639"/>
    </source>
</evidence>